<dbReference type="InterPro" id="IPR050571">
    <property type="entry name" value="Class-IV_PLP-Dep_Aminotrnsfr"/>
</dbReference>
<dbReference type="PANTHER" id="PTHR42743">
    <property type="entry name" value="AMINO-ACID AMINOTRANSFERASE"/>
    <property type="match status" value="1"/>
</dbReference>
<organism evidence="2 3">
    <name type="scientific">Microbacterium aoyamense</name>
    <dbReference type="NCBI Taxonomy" id="344166"/>
    <lineage>
        <taxon>Bacteria</taxon>
        <taxon>Bacillati</taxon>
        <taxon>Actinomycetota</taxon>
        <taxon>Actinomycetes</taxon>
        <taxon>Micrococcales</taxon>
        <taxon>Microbacteriaceae</taxon>
        <taxon>Microbacterium</taxon>
    </lineage>
</organism>
<comment type="similarity">
    <text evidence="1">Belongs to the class-IV pyridoxal-phosphate-dependent aminotransferase family.</text>
</comment>
<dbReference type="Gene3D" id="3.20.10.10">
    <property type="entry name" value="D-amino Acid Aminotransferase, subunit A, domain 2"/>
    <property type="match status" value="1"/>
</dbReference>
<dbReference type="Gene3D" id="3.30.470.10">
    <property type="match status" value="1"/>
</dbReference>
<proteinExistence type="inferred from homology"/>
<dbReference type="NCBIfam" id="NF005886">
    <property type="entry name" value="PRK07849.1-1"/>
    <property type="match status" value="1"/>
</dbReference>
<gene>
    <name evidence="2" type="ORF">GCM10009775_33870</name>
</gene>
<dbReference type="InterPro" id="IPR001544">
    <property type="entry name" value="Aminotrans_IV"/>
</dbReference>
<dbReference type="GO" id="GO:0016829">
    <property type="term" value="F:lyase activity"/>
    <property type="evidence" value="ECO:0007669"/>
    <property type="project" value="UniProtKB-KW"/>
</dbReference>
<dbReference type="Proteomes" id="UP001501343">
    <property type="component" value="Unassembled WGS sequence"/>
</dbReference>
<protein>
    <submittedName>
        <fullName evidence="2">Aminodeoxychorismate lyase</fullName>
    </submittedName>
</protein>
<evidence type="ECO:0000313" key="2">
    <source>
        <dbReference type="EMBL" id="GAA1938979.1"/>
    </source>
</evidence>
<dbReference type="Pfam" id="PF01063">
    <property type="entry name" value="Aminotran_4"/>
    <property type="match status" value="1"/>
</dbReference>
<dbReference type="NCBIfam" id="NF005888">
    <property type="entry name" value="PRK07849.1-3"/>
    <property type="match status" value="1"/>
</dbReference>
<accession>A0ABP5BAU0</accession>
<comment type="caution">
    <text evidence="2">The sequence shown here is derived from an EMBL/GenBank/DDBJ whole genome shotgun (WGS) entry which is preliminary data.</text>
</comment>
<sequence length="295" mass="31907">MTWRFALVIQPAGVDDDRRDFSATFRTIDPAEPALSVGELSTQRGDGIFESIGVVDGHPQEVAAHLDRLAHSAEICDLPAPNLEQWRQAVARAAEHGERRGEGVIKLILSRGVEHGPAPTAWVTASAAADFTVPRTQGIRVVTLDRGYASDVPDRAPWLLLGAKTLSYAVNMAAIREAKARGADDAIFVTSDGYVLEAPTASLILKFGDRFTTPAPTGGILRGTTQQSLFDHLREEGYETAEELIPVDLLARADAAWLVSSVRLAAPVTAIDDTRIELDSGLTQAFNRYLLTPRD</sequence>
<dbReference type="SUPFAM" id="SSF56752">
    <property type="entry name" value="D-aminoacid aminotransferase-like PLP-dependent enzymes"/>
    <property type="match status" value="1"/>
</dbReference>
<name>A0ABP5BAU0_9MICO</name>
<keyword evidence="2" id="KW-0456">Lyase</keyword>
<evidence type="ECO:0000256" key="1">
    <source>
        <dbReference type="ARBA" id="ARBA00009320"/>
    </source>
</evidence>
<dbReference type="RefSeq" id="WP_248152365.1">
    <property type="nucleotide sequence ID" value="NZ_BAAAOF010000008.1"/>
</dbReference>
<dbReference type="InterPro" id="IPR036038">
    <property type="entry name" value="Aminotransferase-like"/>
</dbReference>
<keyword evidence="3" id="KW-1185">Reference proteome</keyword>
<dbReference type="EMBL" id="BAAAOF010000008">
    <property type="protein sequence ID" value="GAA1938979.1"/>
    <property type="molecule type" value="Genomic_DNA"/>
</dbReference>
<dbReference type="PANTHER" id="PTHR42743:SF11">
    <property type="entry name" value="AMINODEOXYCHORISMATE LYASE"/>
    <property type="match status" value="1"/>
</dbReference>
<dbReference type="InterPro" id="IPR043132">
    <property type="entry name" value="BCAT-like_C"/>
</dbReference>
<evidence type="ECO:0000313" key="3">
    <source>
        <dbReference type="Proteomes" id="UP001501343"/>
    </source>
</evidence>
<reference evidence="3" key="1">
    <citation type="journal article" date="2019" name="Int. J. Syst. Evol. Microbiol.">
        <title>The Global Catalogue of Microorganisms (GCM) 10K type strain sequencing project: providing services to taxonomists for standard genome sequencing and annotation.</title>
        <authorList>
            <consortium name="The Broad Institute Genomics Platform"/>
            <consortium name="The Broad Institute Genome Sequencing Center for Infectious Disease"/>
            <person name="Wu L."/>
            <person name="Ma J."/>
        </authorList>
    </citation>
    <scope>NUCLEOTIDE SEQUENCE [LARGE SCALE GENOMIC DNA]</scope>
    <source>
        <strain evidence="3">JCM 14900</strain>
    </source>
</reference>
<dbReference type="InterPro" id="IPR043131">
    <property type="entry name" value="BCAT-like_N"/>
</dbReference>